<proteinExistence type="predicted"/>
<reference evidence="1" key="1">
    <citation type="submission" date="2023-08" db="EMBL/GenBank/DDBJ databases">
        <authorList>
            <person name="Chen Y."/>
            <person name="Shah S."/>
            <person name="Dougan E. K."/>
            <person name="Thang M."/>
            <person name="Chan C."/>
        </authorList>
    </citation>
    <scope>NUCLEOTIDE SEQUENCE</scope>
</reference>
<protein>
    <submittedName>
        <fullName evidence="1">Uncharacterized protein</fullName>
    </submittedName>
</protein>
<evidence type="ECO:0000313" key="2">
    <source>
        <dbReference type="Proteomes" id="UP001178507"/>
    </source>
</evidence>
<sequence>MIVSTQHGSCVYASRSQPHCVDFSVSIAECAGLSKEPFAGCGLQSSLRCTGCQRCLRQYQPVLLTQRARWASPVLEHCFQNGLWGHALSCTATSESSSEDSDSAMTQAAKTPVDLELRPVVTKVIQSLSNRSLL</sequence>
<organism evidence="1 2">
    <name type="scientific">Effrenium voratum</name>
    <dbReference type="NCBI Taxonomy" id="2562239"/>
    <lineage>
        <taxon>Eukaryota</taxon>
        <taxon>Sar</taxon>
        <taxon>Alveolata</taxon>
        <taxon>Dinophyceae</taxon>
        <taxon>Suessiales</taxon>
        <taxon>Symbiodiniaceae</taxon>
        <taxon>Effrenium</taxon>
    </lineage>
</organism>
<keyword evidence="2" id="KW-1185">Reference proteome</keyword>
<name>A0AA36MTZ6_9DINO</name>
<comment type="caution">
    <text evidence="1">The sequence shown here is derived from an EMBL/GenBank/DDBJ whole genome shotgun (WGS) entry which is preliminary data.</text>
</comment>
<gene>
    <name evidence="1" type="ORF">EVOR1521_LOCUS8231</name>
</gene>
<evidence type="ECO:0000313" key="1">
    <source>
        <dbReference type="EMBL" id="CAJ1380234.1"/>
    </source>
</evidence>
<dbReference type="EMBL" id="CAUJNA010000694">
    <property type="protein sequence ID" value="CAJ1380234.1"/>
    <property type="molecule type" value="Genomic_DNA"/>
</dbReference>
<dbReference type="Proteomes" id="UP001178507">
    <property type="component" value="Unassembled WGS sequence"/>
</dbReference>
<accession>A0AA36MTZ6</accession>
<dbReference type="AlphaFoldDB" id="A0AA36MTZ6"/>